<dbReference type="RefSeq" id="WP_348709505.1">
    <property type="nucleotide sequence ID" value="NZ_CAXIXY010000003.1"/>
</dbReference>
<dbReference type="Proteomes" id="UP001497416">
    <property type="component" value="Unassembled WGS sequence"/>
</dbReference>
<comment type="caution">
    <text evidence="2">The sequence shown here is derived from an EMBL/GenBank/DDBJ whole genome shotgun (WGS) entry which is preliminary data.</text>
</comment>
<sequence length="108" mass="12426">MIGIIILIIIGKKFYELAGEYDKSQWGIAILGIVSYYLGAFIFGIILAIIMIIMESNWMETADRFSLALIELPFGGLSCYLLYMFLHKKWEKEKPQLDNIIEEIGNKE</sequence>
<keyword evidence="1" id="KW-0472">Membrane</keyword>
<reference evidence="2 3" key="1">
    <citation type="submission" date="2024-05" db="EMBL/GenBank/DDBJ databases">
        <authorList>
            <person name="Duchaud E."/>
        </authorList>
    </citation>
    <scope>NUCLEOTIDE SEQUENCE [LARGE SCALE GENOMIC DNA]</scope>
    <source>
        <strain evidence="2">Ena-SAMPLE-TAB-13-05-2024-13:56:06:370-140302</strain>
    </source>
</reference>
<accession>A0ABM9NQ30</accession>
<evidence type="ECO:0000313" key="3">
    <source>
        <dbReference type="Proteomes" id="UP001497416"/>
    </source>
</evidence>
<evidence type="ECO:0000313" key="2">
    <source>
        <dbReference type="EMBL" id="CAL2074624.1"/>
    </source>
</evidence>
<keyword evidence="3" id="KW-1185">Reference proteome</keyword>
<feature type="transmembrane region" description="Helical" evidence="1">
    <location>
        <begin position="28"/>
        <end position="53"/>
    </location>
</feature>
<dbReference type="EMBL" id="CAXIXY010000003">
    <property type="protein sequence ID" value="CAL2074624.1"/>
    <property type="molecule type" value="Genomic_DNA"/>
</dbReference>
<feature type="transmembrane region" description="Helical" evidence="1">
    <location>
        <begin position="65"/>
        <end position="86"/>
    </location>
</feature>
<keyword evidence="1" id="KW-1133">Transmembrane helix</keyword>
<gene>
    <name evidence="2" type="ORF">T190607A01A_10029</name>
</gene>
<keyword evidence="1" id="KW-0812">Transmembrane</keyword>
<name>A0ABM9NQ30_9FLAO</name>
<evidence type="ECO:0000256" key="1">
    <source>
        <dbReference type="SAM" id="Phobius"/>
    </source>
</evidence>
<protein>
    <submittedName>
        <fullName evidence="2">Uncharacterized protein</fullName>
    </submittedName>
</protein>
<proteinExistence type="predicted"/>
<organism evidence="2 3">
    <name type="scientific">Tenacibaculum platacis</name>
    <dbReference type="NCBI Taxonomy" id="3137852"/>
    <lineage>
        <taxon>Bacteria</taxon>
        <taxon>Pseudomonadati</taxon>
        <taxon>Bacteroidota</taxon>
        <taxon>Flavobacteriia</taxon>
        <taxon>Flavobacteriales</taxon>
        <taxon>Flavobacteriaceae</taxon>
        <taxon>Tenacibaculum</taxon>
    </lineage>
</organism>